<dbReference type="Gene3D" id="3.10.180.10">
    <property type="entry name" value="2,3-Dihydroxybiphenyl 1,2-Dioxygenase, domain 1"/>
    <property type="match status" value="1"/>
</dbReference>
<reference evidence="2 3" key="1">
    <citation type="submission" date="2019-02" db="EMBL/GenBank/DDBJ databases">
        <title>Dyella amyloliquefaciens sp. nov., isolated from forest soil.</title>
        <authorList>
            <person name="Gao Z.-H."/>
            <person name="Qiu L.-H."/>
        </authorList>
    </citation>
    <scope>NUCLEOTIDE SEQUENCE [LARGE SCALE GENOMIC DNA]</scope>
    <source>
        <strain evidence="2 3">KACC 12747</strain>
    </source>
</reference>
<protein>
    <submittedName>
        <fullName evidence="2">VOC family protein</fullName>
    </submittedName>
</protein>
<keyword evidence="3" id="KW-1185">Reference proteome</keyword>
<organism evidence="2 3">
    <name type="scientific">Dyella soli</name>
    <dbReference type="NCBI Taxonomy" id="522319"/>
    <lineage>
        <taxon>Bacteria</taxon>
        <taxon>Pseudomonadati</taxon>
        <taxon>Pseudomonadota</taxon>
        <taxon>Gammaproteobacteria</taxon>
        <taxon>Lysobacterales</taxon>
        <taxon>Rhodanobacteraceae</taxon>
        <taxon>Dyella</taxon>
    </lineage>
</organism>
<feature type="domain" description="VOC" evidence="1">
    <location>
        <begin position="5"/>
        <end position="127"/>
    </location>
</feature>
<dbReference type="InterPro" id="IPR041581">
    <property type="entry name" value="Glyoxalase_6"/>
</dbReference>
<evidence type="ECO:0000313" key="2">
    <source>
        <dbReference type="EMBL" id="TCI11171.1"/>
    </source>
</evidence>
<dbReference type="SUPFAM" id="SSF54593">
    <property type="entry name" value="Glyoxalase/Bleomycin resistance protein/Dihydroxybiphenyl dioxygenase"/>
    <property type="match status" value="1"/>
</dbReference>
<accession>A0A4V2NM05</accession>
<sequence>MHHSRLCTIVIDCQTDSLAAAAAFWSHALGKSVVTVDQDGDGKYAELATEDDEPIILLQRVDHDSRVHLDIETDDLEAEVARLEKLGAQRVAFVRERWWVMQAPSGHRFCVVRPQRDRFGPHLNRWE</sequence>
<proteinExistence type="predicted"/>
<name>A0A4V2NM05_9GAMM</name>
<dbReference type="CDD" id="cd06587">
    <property type="entry name" value="VOC"/>
    <property type="match status" value="1"/>
</dbReference>
<dbReference type="RefSeq" id="WP_131409905.1">
    <property type="nucleotide sequence ID" value="NZ_SJTG01000002.1"/>
</dbReference>
<dbReference type="EMBL" id="SJTG01000002">
    <property type="protein sequence ID" value="TCI11171.1"/>
    <property type="molecule type" value="Genomic_DNA"/>
</dbReference>
<dbReference type="AlphaFoldDB" id="A0A4V2NM05"/>
<dbReference type="Proteomes" id="UP000291822">
    <property type="component" value="Unassembled WGS sequence"/>
</dbReference>
<gene>
    <name evidence="2" type="ORF">EZM97_20385</name>
</gene>
<dbReference type="InterPro" id="IPR029068">
    <property type="entry name" value="Glyas_Bleomycin-R_OHBP_Dase"/>
</dbReference>
<evidence type="ECO:0000259" key="1">
    <source>
        <dbReference type="PROSITE" id="PS51819"/>
    </source>
</evidence>
<dbReference type="PANTHER" id="PTHR35908">
    <property type="entry name" value="HYPOTHETICAL FUSION PROTEIN"/>
    <property type="match status" value="1"/>
</dbReference>
<dbReference type="PROSITE" id="PS51819">
    <property type="entry name" value="VOC"/>
    <property type="match status" value="1"/>
</dbReference>
<dbReference type="InterPro" id="IPR037523">
    <property type="entry name" value="VOC_core"/>
</dbReference>
<dbReference type="PANTHER" id="PTHR35908:SF1">
    <property type="entry name" value="CONSERVED PROTEIN"/>
    <property type="match status" value="1"/>
</dbReference>
<comment type="caution">
    <text evidence="2">The sequence shown here is derived from an EMBL/GenBank/DDBJ whole genome shotgun (WGS) entry which is preliminary data.</text>
</comment>
<evidence type="ECO:0000313" key="3">
    <source>
        <dbReference type="Proteomes" id="UP000291822"/>
    </source>
</evidence>
<dbReference type="Pfam" id="PF18029">
    <property type="entry name" value="Glyoxalase_6"/>
    <property type="match status" value="1"/>
</dbReference>